<dbReference type="AlphaFoldDB" id="A0A3D4V8P9"/>
<accession>A0A3D4V8P9</accession>
<dbReference type="Pfam" id="PF12706">
    <property type="entry name" value="Lactamase_B_2"/>
    <property type="match status" value="1"/>
</dbReference>
<dbReference type="CDD" id="cd16272">
    <property type="entry name" value="RNaseZ_MBL-fold"/>
    <property type="match status" value="1"/>
</dbReference>
<dbReference type="SUPFAM" id="SSF56281">
    <property type="entry name" value="Metallo-hydrolase/oxidoreductase"/>
    <property type="match status" value="1"/>
</dbReference>
<dbReference type="PANTHER" id="PTHR46018:SF2">
    <property type="entry name" value="ZINC PHOSPHODIESTERASE ELAC PROTEIN 1"/>
    <property type="match status" value="1"/>
</dbReference>
<evidence type="ECO:0000313" key="2">
    <source>
        <dbReference type="EMBL" id="HCT57008.1"/>
    </source>
</evidence>
<gene>
    <name evidence="2" type="ORF">DGD08_07305</name>
</gene>
<dbReference type="SMART" id="SM00849">
    <property type="entry name" value="Lactamase_B"/>
    <property type="match status" value="1"/>
</dbReference>
<dbReference type="Proteomes" id="UP000264071">
    <property type="component" value="Unassembled WGS sequence"/>
</dbReference>
<dbReference type="GO" id="GO:0042781">
    <property type="term" value="F:3'-tRNA processing endoribonuclease activity"/>
    <property type="evidence" value="ECO:0007669"/>
    <property type="project" value="TreeGrafter"/>
</dbReference>
<feature type="domain" description="Metallo-beta-lactamase" evidence="1">
    <location>
        <begin position="79"/>
        <end position="280"/>
    </location>
</feature>
<dbReference type="EMBL" id="DPIY01000006">
    <property type="protein sequence ID" value="HCT57008.1"/>
    <property type="molecule type" value="Genomic_DNA"/>
</dbReference>
<dbReference type="PANTHER" id="PTHR46018">
    <property type="entry name" value="ZINC PHOSPHODIESTERASE ELAC PROTEIN 1"/>
    <property type="match status" value="1"/>
</dbReference>
<evidence type="ECO:0000259" key="1">
    <source>
        <dbReference type="SMART" id="SM00849"/>
    </source>
</evidence>
<protein>
    <submittedName>
        <fullName evidence="2">Ribonuclease Z</fullName>
    </submittedName>
</protein>
<comment type="caution">
    <text evidence="2">The sequence shown here is derived from an EMBL/GenBank/DDBJ whole genome shotgun (WGS) entry which is preliminary data.</text>
</comment>
<sequence>MAGAWPVATAIVMADSCGTARPPMGGLSRQGCTWPASRLTGARPCFAASSSAAADQRLPFVMKLTTIGTGTAAPHPSRVSAAHLVEAGDIRLLLDCGSGAVHRMAHLGVAWQDITHVALTHFHTDHIADLPLLIMGWRWGQLPPRSTPVTIYGPVGTGALIERMAAVHGGWMLAPGFPVTVRDLGSDEIVRLPGGVELSSHPVPHTPESVAYSISEGNRRLVYTGDTGVSEALGDWSRDCDLLLAECSLPDDMAIGEHLTPRQVGALAARAQTRQLVLTHFYPPVEAVDIHAEVAEQYAGPTIVATDGWSTHF</sequence>
<proteinExistence type="predicted"/>
<dbReference type="InterPro" id="IPR036866">
    <property type="entry name" value="RibonucZ/Hydroxyglut_hydro"/>
</dbReference>
<dbReference type="InterPro" id="IPR001279">
    <property type="entry name" value="Metallo-B-lactamas"/>
</dbReference>
<organism evidence="2 3">
    <name type="scientific">Gemmatimonas aurantiaca</name>
    <dbReference type="NCBI Taxonomy" id="173480"/>
    <lineage>
        <taxon>Bacteria</taxon>
        <taxon>Pseudomonadati</taxon>
        <taxon>Gemmatimonadota</taxon>
        <taxon>Gemmatimonadia</taxon>
        <taxon>Gemmatimonadales</taxon>
        <taxon>Gemmatimonadaceae</taxon>
        <taxon>Gemmatimonas</taxon>
    </lineage>
</organism>
<evidence type="ECO:0000313" key="3">
    <source>
        <dbReference type="Proteomes" id="UP000264071"/>
    </source>
</evidence>
<dbReference type="Gene3D" id="3.60.15.10">
    <property type="entry name" value="Ribonuclease Z/Hydroxyacylglutathione hydrolase-like"/>
    <property type="match status" value="1"/>
</dbReference>
<reference evidence="2 3" key="1">
    <citation type="journal article" date="2018" name="Nat. Biotechnol.">
        <title>A standardized bacterial taxonomy based on genome phylogeny substantially revises the tree of life.</title>
        <authorList>
            <person name="Parks D.H."/>
            <person name="Chuvochina M."/>
            <person name="Waite D.W."/>
            <person name="Rinke C."/>
            <person name="Skarshewski A."/>
            <person name="Chaumeil P.A."/>
            <person name="Hugenholtz P."/>
        </authorList>
    </citation>
    <scope>NUCLEOTIDE SEQUENCE [LARGE SCALE GENOMIC DNA]</scope>
    <source>
        <strain evidence="2">UBA8844</strain>
    </source>
</reference>
<name>A0A3D4V8P9_9BACT</name>